<evidence type="ECO:0000256" key="6">
    <source>
        <dbReference type="ARBA" id="ARBA00022857"/>
    </source>
</evidence>
<dbReference type="GO" id="GO:0019825">
    <property type="term" value="F:oxygen binding"/>
    <property type="evidence" value="ECO:0007669"/>
    <property type="project" value="InterPro"/>
</dbReference>
<dbReference type="AlphaFoldDB" id="A0A0T6LNH4"/>
<comment type="cofactor">
    <cofactor evidence="2">
        <name>FAD</name>
        <dbReference type="ChEBI" id="CHEBI:57692"/>
    </cofactor>
</comment>
<dbReference type="InterPro" id="IPR017938">
    <property type="entry name" value="Riboflavin_synthase-like_b-brl"/>
</dbReference>
<dbReference type="PROSITE" id="PS01033">
    <property type="entry name" value="GLOBIN"/>
    <property type="match status" value="1"/>
</dbReference>
<comment type="cofactor">
    <cofactor evidence="1">
        <name>heme b</name>
        <dbReference type="ChEBI" id="CHEBI:60344"/>
    </cofactor>
</comment>
<evidence type="ECO:0000259" key="13">
    <source>
        <dbReference type="PROSITE" id="PS01033"/>
    </source>
</evidence>
<dbReference type="InterPro" id="IPR017927">
    <property type="entry name" value="FAD-bd_FR_type"/>
</dbReference>
<dbReference type="GO" id="GO:0005344">
    <property type="term" value="F:oxygen carrier activity"/>
    <property type="evidence" value="ECO:0007669"/>
    <property type="project" value="UniProtKB-KW"/>
</dbReference>
<dbReference type="Gene3D" id="3.40.50.80">
    <property type="entry name" value="Nucleotide-binding domain of ferredoxin-NADP reductase (FNR) module"/>
    <property type="match status" value="1"/>
</dbReference>
<evidence type="ECO:0000256" key="4">
    <source>
        <dbReference type="ARBA" id="ARBA00012229"/>
    </source>
</evidence>
<feature type="domain" description="FAD-binding FR-type" evidence="14">
    <location>
        <begin position="161"/>
        <end position="261"/>
    </location>
</feature>
<dbReference type="PRINTS" id="PR00410">
    <property type="entry name" value="PHEHYDRXLASE"/>
</dbReference>
<keyword evidence="6" id="KW-0521">NADP</keyword>
<evidence type="ECO:0000259" key="14">
    <source>
        <dbReference type="PROSITE" id="PS51384"/>
    </source>
</evidence>
<dbReference type="CDD" id="cd19753">
    <property type="entry name" value="Mb-like_oxidoreductase"/>
    <property type="match status" value="1"/>
</dbReference>
<evidence type="ECO:0000256" key="5">
    <source>
        <dbReference type="ARBA" id="ARBA00022714"/>
    </source>
</evidence>
<sequence>MAQAPVPPPVPAPSRPLNARPTSEDAALIVRSMEAVAPFADKVVSYFYATLFLHNPHLRELFPAAMDHQRDRLFRALLIAAKHVDDQEFLTQYLSNLGRGHRKYGTRSEHYPAVGEALIAALSRYGDGVWDDETEAAWVRAYTTISQTMIDAAAADERVAPAWWEAEVVSLERRTRDIVVLTVRPDQPYPFQAGQYTTLETPWWPRVWRNYSFATAPRPDGLLTFHVKAIPAGWVSTALVHRSQPGDVLRLGPPAGSMVVDHSSAHGLLCLAGGTGIAPIEAIVEDVAAYGIRRRVEVYYGARCREDLYDLETMVRLERQHPWLSLHSVVDTPGEGQGTEPLTDLVRQHGPWQAFDAYLSGPPGLIRSGVDALTGIGIPSHRIRHDFVGDPVEADE</sequence>
<dbReference type="PANTHER" id="PTHR47354">
    <property type="entry name" value="NADH OXIDOREDUCTASE HCR"/>
    <property type="match status" value="1"/>
</dbReference>
<feature type="region of interest" description="Disordered" evidence="12">
    <location>
        <begin position="1"/>
        <end position="20"/>
    </location>
</feature>
<evidence type="ECO:0000256" key="12">
    <source>
        <dbReference type="SAM" id="MobiDB-lite"/>
    </source>
</evidence>
<dbReference type="EMBL" id="LLZU01000037">
    <property type="protein sequence ID" value="KRV47442.1"/>
    <property type="molecule type" value="Genomic_DNA"/>
</dbReference>
<organism evidence="15 16">
    <name type="scientific">Wenjunlia vitaminophila</name>
    <name type="common">Streptomyces vitaminophilus</name>
    <dbReference type="NCBI Taxonomy" id="76728"/>
    <lineage>
        <taxon>Bacteria</taxon>
        <taxon>Bacillati</taxon>
        <taxon>Actinomycetota</taxon>
        <taxon>Actinomycetes</taxon>
        <taxon>Kitasatosporales</taxon>
        <taxon>Streptomycetaceae</taxon>
        <taxon>Wenjunlia</taxon>
    </lineage>
</organism>
<evidence type="ECO:0000256" key="9">
    <source>
        <dbReference type="ARBA" id="ARBA00048649"/>
    </source>
</evidence>
<keyword evidence="11" id="KW-0408">Iron</keyword>
<dbReference type="Gene3D" id="2.40.30.10">
    <property type="entry name" value="Translation factors"/>
    <property type="match status" value="1"/>
</dbReference>
<evidence type="ECO:0000256" key="11">
    <source>
        <dbReference type="RuleBase" id="RU000356"/>
    </source>
</evidence>
<protein>
    <recommendedName>
        <fullName evidence="4">nitric oxide dioxygenase</fullName>
        <ecNumber evidence="4">1.14.12.17</ecNumber>
    </recommendedName>
</protein>
<evidence type="ECO:0000256" key="1">
    <source>
        <dbReference type="ARBA" id="ARBA00001970"/>
    </source>
</evidence>
<dbReference type="InterPro" id="IPR039261">
    <property type="entry name" value="FNR_nucleotide-bd"/>
</dbReference>
<dbReference type="SUPFAM" id="SSF52343">
    <property type="entry name" value="Ferredoxin reductase-like, C-terminal NADP-linked domain"/>
    <property type="match status" value="1"/>
</dbReference>
<feature type="compositionally biased region" description="Pro residues" evidence="12">
    <location>
        <begin position="1"/>
        <end position="14"/>
    </location>
</feature>
<dbReference type="Proteomes" id="UP000050867">
    <property type="component" value="Unassembled WGS sequence"/>
</dbReference>
<accession>A0A0T6LNH4</accession>
<dbReference type="Pfam" id="PF00042">
    <property type="entry name" value="Globin"/>
    <property type="match status" value="1"/>
</dbReference>
<reference evidence="15 16" key="1">
    <citation type="submission" date="2015-10" db="EMBL/GenBank/DDBJ databases">
        <title>Draft genome sequence of pyrrolomycin-producing Streptomyces vitaminophilus.</title>
        <authorList>
            <person name="Graham D.E."/>
            <person name="Mahan K.M."/>
            <person name="Klingeman D.M."/>
            <person name="Hettich R.L."/>
            <person name="Parry R.J."/>
        </authorList>
    </citation>
    <scope>NUCLEOTIDE SEQUENCE [LARGE SCALE GENOMIC DNA]</scope>
    <source>
        <strain evidence="15 16">ATCC 31673</strain>
    </source>
</reference>
<dbReference type="Pfam" id="PF00970">
    <property type="entry name" value="FAD_binding_6"/>
    <property type="match status" value="1"/>
</dbReference>
<comment type="catalytic activity">
    <reaction evidence="9">
        <text>2 nitric oxide + NADH + 2 O2 = 2 nitrate + NAD(+) + H(+)</text>
        <dbReference type="Rhea" id="RHEA:19469"/>
        <dbReference type="ChEBI" id="CHEBI:15378"/>
        <dbReference type="ChEBI" id="CHEBI:15379"/>
        <dbReference type="ChEBI" id="CHEBI:16480"/>
        <dbReference type="ChEBI" id="CHEBI:17632"/>
        <dbReference type="ChEBI" id="CHEBI:57540"/>
        <dbReference type="ChEBI" id="CHEBI:57945"/>
        <dbReference type="EC" id="1.14.12.17"/>
    </reaction>
</comment>
<evidence type="ECO:0000256" key="10">
    <source>
        <dbReference type="ARBA" id="ARBA00049433"/>
    </source>
</evidence>
<dbReference type="PANTHER" id="PTHR47354:SF5">
    <property type="entry name" value="PROTEIN RFBI"/>
    <property type="match status" value="1"/>
</dbReference>
<dbReference type="PROSITE" id="PS51384">
    <property type="entry name" value="FAD_FR"/>
    <property type="match status" value="1"/>
</dbReference>
<keyword evidence="16" id="KW-1185">Reference proteome</keyword>
<feature type="domain" description="Globin" evidence="13">
    <location>
        <begin position="20"/>
        <end position="154"/>
    </location>
</feature>
<dbReference type="GO" id="GO:0020037">
    <property type="term" value="F:heme binding"/>
    <property type="evidence" value="ECO:0007669"/>
    <property type="project" value="InterPro"/>
</dbReference>
<keyword evidence="11" id="KW-0479">Metal-binding</keyword>
<comment type="similarity">
    <text evidence="3">In the C-terminal section; belongs to the flavoprotein pyridine nucleotide cytochrome reductase family.</text>
</comment>
<evidence type="ECO:0000313" key="15">
    <source>
        <dbReference type="EMBL" id="KRV47442.1"/>
    </source>
</evidence>
<dbReference type="eggNOG" id="COG1018">
    <property type="taxonomic scope" value="Bacteria"/>
</dbReference>
<dbReference type="InterPro" id="IPR009050">
    <property type="entry name" value="Globin-like_sf"/>
</dbReference>
<dbReference type="InterPro" id="IPR012292">
    <property type="entry name" value="Globin/Proto"/>
</dbReference>
<comment type="similarity">
    <text evidence="11">Belongs to the globin family.</text>
</comment>
<keyword evidence="11" id="KW-0349">Heme</keyword>
<keyword evidence="8" id="KW-0520">NAD</keyword>
<comment type="catalytic activity">
    <reaction evidence="10">
        <text>2 nitric oxide + NADPH + 2 O2 = 2 nitrate + NADP(+) + H(+)</text>
        <dbReference type="Rhea" id="RHEA:19465"/>
        <dbReference type="ChEBI" id="CHEBI:15378"/>
        <dbReference type="ChEBI" id="CHEBI:15379"/>
        <dbReference type="ChEBI" id="CHEBI:16480"/>
        <dbReference type="ChEBI" id="CHEBI:17632"/>
        <dbReference type="ChEBI" id="CHEBI:57783"/>
        <dbReference type="ChEBI" id="CHEBI:58349"/>
        <dbReference type="EC" id="1.14.12.17"/>
    </reaction>
</comment>
<dbReference type="GO" id="GO:0008941">
    <property type="term" value="F:nitric oxide dioxygenase NAD(P)H activity"/>
    <property type="evidence" value="ECO:0007669"/>
    <property type="project" value="UniProtKB-EC"/>
</dbReference>
<keyword evidence="5" id="KW-0001">2Fe-2S</keyword>
<name>A0A0T6LNH4_WENVI</name>
<dbReference type="GO" id="GO:0051537">
    <property type="term" value="F:2 iron, 2 sulfur cluster binding"/>
    <property type="evidence" value="ECO:0007669"/>
    <property type="project" value="UniProtKB-KW"/>
</dbReference>
<evidence type="ECO:0000256" key="7">
    <source>
        <dbReference type="ARBA" id="ARBA00023014"/>
    </source>
</evidence>
<dbReference type="SUPFAM" id="SSF63380">
    <property type="entry name" value="Riboflavin synthase domain-like"/>
    <property type="match status" value="1"/>
</dbReference>
<keyword evidence="11" id="KW-0813">Transport</keyword>
<dbReference type="InterPro" id="IPR008333">
    <property type="entry name" value="Cbr1-like_FAD-bd_dom"/>
</dbReference>
<dbReference type="InterPro" id="IPR001433">
    <property type="entry name" value="OxRdtase_FAD/NAD-bd"/>
</dbReference>
<dbReference type="Pfam" id="PF00175">
    <property type="entry name" value="NAD_binding_1"/>
    <property type="match status" value="1"/>
</dbReference>
<dbReference type="EC" id="1.14.12.17" evidence="4"/>
<dbReference type="SUPFAM" id="SSF46458">
    <property type="entry name" value="Globin-like"/>
    <property type="match status" value="1"/>
</dbReference>
<evidence type="ECO:0000256" key="8">
    <source>
        <dbReference type="ARBA" id="ARBA00023027"/>
    </source>
</evidence>
<proteinExistence type="inferred from homology"/>
<keyword evidence="11" id="KW-0561">Oxygen transport</keyword>
<evidence type="ECO:0000313" key="16">
    <source>
        <dbReference type="Proteomes" id="UP000050867"/>
    </source>
</evidence>
<dbReference type="CDD" id="cd06187">
    <property type="entry name" value="O2ase_reductase_like"/>
    <property type="match status" value="1"/>
</dbReference>
<gene>
    <name evidence="15" type="ORF">AQ490_07295</name>
</gene>
<evidence type="ECO:0000256" key="2">
    <source>
        <dbReference type="ARBA" id="ARBA00001974"/>
    </source>
</evidence>
<evidence type="ECO:0000256" key="3">
    <source>
        <dbReference type="ARBA" id="ARBA00006401"/>
    </source>
</evidence>
<dbReference type="InterPro" id="IPR000971">
    <property type="entry name" value="Globin"/>
</dbReference>
<dbReference type="Gene3D" id="1.10.490.10">
    <property type="entry name" value="Globins"/>
    <property type="match status" value="1"/>
</dbReference>
<comment type="caution">
    <text evidence="15">The sequence shown here is derived from an EMBL/GenBank/DDBJ whole genome shotgun (WGS) entry which is preliminary data.</text>
</comment>
<dbReference type="STRING" id="76728.AQ490_07295"/>
<dbReference type="InterPro" id="IPR050415">
    <property type="entry name" value="MRET"/>
</dbReference>
<keyword evidence="7" id="KW-0411">Iron-sulfur</keyword>
<dbReference type="eggNOG" id="COG1017">
    <property type="taxonomic scope" value="Bacteria"/>
</dbReference>